<feature type="compositionally biased region" description="Low complexity" evidence="1">
    <location>
        <begin position="42"/>
        <end position="51"/>
    </location>
</feature>
<evidence type="ECO:0000313" key="4">
    <source>
        <dbReference type="Proteomes" id="UP000282084"/>
    </source>
</evidence>
<dbReference type="AlphaFoldDB" id="A0A495WBR1"/>
<feature type="signal peptide" evidence="2">
    <location>
        <begin position="1"/>
        <end position="20"/>
    </location>
</feature>
<dbReference type="EMBL" id="RBXO01000001">
    <property type="protein sequence ID" value="RKT57258.1"/>
    <property type="molecule type" value="Genomic_DNA"/>
</dbReference>
<dbReference type="OrthoDB" id="3679798at2"/>
<evidence type="ECO:0000256" key="2">
    <source>
        <dbReference type="SAM" id="SignalP"/>
    </source>
</evidence>
<reference evidence="3 4" key="1">
    <citation type="submission" date="2018-10" db="EMBL/GenBank/DDBJ databases">
        <title>Sequencing the genomes of 1000 actinobacteria strains.</title>
        <authorList>
            <person name="Klenk H.-P."/>
        </authorList>
    </citation>
    <scope>NUCLEOTIDE SEQUENCE [LARGE SCALE GENOMIC DNA]</scope>
    <source>
        <strain evidence="3 4">DSM 43800</strain>
    </source>
</reference>
<comment type="caution">
    <text evidence="3">The sequence shown here is derived from an EMBL/GenBank/DDBJ whole genome shotgun (WGS) entry which is preliminary data.</text>
</comment>
<dbReference type="Proteomes" id="UP000282084">
    <property type="component" value="Unassembled WGS sequence"/>
</dbReference>
<evidence type="ECO:0000256" key="1">
    <source>
        <dbReference type="SAM" id="MobiDB-lite"/>
    </source>
</evidence>
<dbReference type="RefSeq" id="WP_121008833.1">
    <property type="nucleotide sequence ID" value="NZ_RBXO01000001.1"/>
</dbReference>
<keyword evidence="4" id="KW-1185">Reference proteome</keyword>
<evidence type="ECO:0000313" key="3">
    <source>
        <dbReference type="EMBL" id="RKT57258.1"/>
    </source>
</evidence>
<feature type="chain" id="PRO_5019810674" description="DUF3558 domain-containing protein" evidence="2">
    <location>
        <begin position="21"/>
        <end position="331"/>
    </location>
</feature>
<sequence>MPRLVAVLCALLVVSGCAGADLAKHKPYPRSTIQANAEKVTETTGATPTDTPSGQPVDPAFAPDKLRLTDPCKLLDREVLAQFGKPGEVSPTGFSRCSNYMADKNGKDLAVSVEIGQTMATELKKADKQLAGLKSYEQTLDSSACFVSVITQERPPLGLTVQIGYQDGDACGPGRKVAESVVGLLKARAGAQSPPKDSLVRLDPCALVDQSAVAAAVGPASRMFPYGLHTCSWVADAKEVSLDLRSTFVPPDRRFDAKQTEVDLGGGVTGYQLANTGAYPSCTVQWVQRMNTGEEGELVAVKSAGQKKAEFDRCATAVAFAKAVLPKIPKG</sequence>
<proteinExistence type="predicted"/>
<accession>A0A495WBR1</accession>
<protein>
    <recommendedName>
        <fullName evidence="5">DUF3558 domain-containing protein</fullName>
    </recommendedName>
</protein>
<name>A0A495WBR1_9PSEU</name>
<evidence type="ECO:0008006" key="5">
    <source>
        <dbReference type="Google" id="ProtNLM"/>
    </source>
</evidence>
<keyword evidence="2" id="KW-0732">Signal</keyword>
<gene>
    <name evidence="3" type="ORF">C8E97_5976</name>
</gene>
<organism evidence="3 4">
    <name type="scientific">Saccharothrix australiensis</name>
    <dbReference type="NCBI Taxonomy" id="2072"/>
    <lineage>
        <taxon>Bacteria</taxon>
        <taxon>Bacillati</taxon>
        <taxon>Actinomycetota</taxon>
        <taxon>Actinomycetes</taxon>
        <taxon>Pseudonocardiales</taxon>
        <taxon>Pseudonocardiaceae</taxon>
        <taxon>Saccharothrix</taxon>
    </lineage>
</organism>
<feature type="region of interest" description="Disordered" evidence="1">
    <location>
        <begin position="39"/>
        <end position="58"/>
    </location>
</feature>
<dbReference type="PROSITE" id="PS51257">
    <property type="entry name" value="PROKAR_LIPOPROTEIN"/>
    <property type="match status" value="1"/>
</dbReference>